<organism evidence="1">
    <name type="scientific">marine sediment metagenome</name>
    <dbReference type="NCBI Taxonomy" id="412755"/>
    <lineage>
        <taxon>unclassified sequences</taxon>
        <taxon>metagenomes</taxon>
        <taxon>ecological metagenomes</taxon>
    </lineage>
</organism>
<gene>
    <name evidence="1" type="ORF">LCGC14_1358650</name>
</gene>
<protein>
    <submittedName>
        <fullName evidence="1">Uncharacterized protein</fullName>
    </submittedName>
</protein>
<accession>A0A0F9NB26</accession>
<sequence length="109" mass="12261">MAKGEFVRELSLSNQSKVISSLVYESEQFQVVLTYRSKGKALTEEGFYEYCEANKEVKDPVEEMAQTIAADLFKMIEPEFIQVQITRAFNEAVRSEAVAQKEAVANKGA</sequence>
<dbReference type="AlphaFoldDB" id="A0A0F9NB26"/>
<proteinExistence type="predicted"/>
<comment type="caution">
    <text evidence="1">The sequence shown here is derived from an EMBL/GenBank/DDBJ whole genome shotgun (WGS) entry which is preliminary data.</text>
</comment>
<evidence type="ECO:0000313" key="1">
    <source>
        <dbReference type="EMBL" id="KKM78572.1"/>
    </source>
</evidence>
<dbReference type="EMBL" id="LAZR01008474">
    <property type="protein sequence ID" value="KKM78572.1"/>
    <property type="molecule type" value="Genomic_DNA"/>
</dbReference>
<name>A0A0F9NB26_9ZZZZ</name>
<reference evidence="1" key="1">
    <citation type="journal article" date="2015" name="Nature">
        <title>Complex archaea that bridge the gap between prokaryotes and eukaryotes.</title>
        <authorList>
            <person name="Spang A."/>
            <person name="Saw J.H."/>
            <person name="Jorgensen S.L."/>
            <person name="Zaremba-Niedzwiedzka K."/>
            <person name="Martijn J."/>
            <person name="Lind A.E."/>
            <person name="van Eijk R."/>
            <person name="Schleper C."/>
            <person name="Guy L."/>
            <person name="Ettema T.J."/>
        </authorList>
    </citation>
    <scope>NUCLEOTIDE SEQUENCE</scope>
</reference>